<protein>
    <submittedName>
        <fullName evidence="5">DUF1549 domain-containing protein</fullName>
    </submittedName>
</protein>
<evidence type="ECO:0000256" key="2">
    <source>
        <dbReference type="SAM" id="Phobius"/>
    </source>
</evidence>
<feature type="region of interest" description="Disordered" evidence="1">
    <location>
        <begin position="114"/>
        <end position="140"/>
    </location>
</feature>
<feature type="domain" description="DUF1553" evidence="4">
    <location>
        <begin position="436"/>
        <end position="663"/>
    </location>
</feature>
<keyword evidence="2" id="KW-0472">Membrane</keyword>
<feature type="transmembrane region" description="Helical" evidence="2">
    <location>
        <begin position="88"/>
        <end position="107"/>
    </location>
</feature>
<reference evidence="5" key="1">
    <citation type="journal article" date="2020" name="mSystems">
        <title>Genome- and Community-Level Interaction Insights into Carbon Utilization and Element Cycling Functions of Hydrothermarchaeota in Hydrothermal Sediment.</title>
        <authorList>
            <person name="Zhou Z."/>
            <person name="Liu Y."/>
            <person name="Xu W."/>
            <person name="Pan J."/>
            <person name="Luo Z.H."/>
            <person name="Li M."/>
        </authorList>
    </citation>
    <scope>NUCLEOTIDE SEQUENCE [LARGE SCALE GENOMIC DNA]</scope>
    <source>
        <strain evidence="5">SpSt-339</strain>
    </source>
</reference>
<evidence type="ECO:0000313" key="5">
    <source>
        <dbReference type="EMBL" id="HEN14572.1"/>
    </source>
</evidence>
<dbReference type="PANTHER" id="PTHR35889">
    <property type="entry name" value="CYCLOINULO-OLIGOSACCHARIDE FRUCTANOTRANSFERASE-RELATED"/>
    <property type="match status" value="1"/>
</dbReference>
<sequence length="702" mass="77634">MSWSSEQRDAFLTLLDRVCDQRASAEDYAAIEQTVRSVPEARTLYVTYLDLHGTLIWDAAEGLALGDDRIVKPSAVAAKRTRRRWRRLAVTSVAAAALVLGIVVGRLTRNPAELPPNIADNGQSVAPETPPEQPPPIATPHVRQPVELAQEPPTRDAVTTENAPSTIRAEVVGVLEPAPPPAAGDDVAGVSARIDALLRRHWQELGLDPSPRAEDGEWCRRIYLSLAGRIPTFTEVEAFLSDDGPEKRRRLVDDLLDSGEYARHMATVWSNLLIGRSPAPEVDRDSFHKFLRMSFAANKPWDELVAAMLSAEGRVDENGAANFLVAHLNNQAVPATAVTARLFFGRQLQCVQCHNHPFNDTKQSAFWELNSLFQQTVVENGRQRMAPRSERSGTVATLASRQEGGPTYYETTQGLMKVAFPQFAGHEIAPDPDVNRRQALAKLLTGEDQPQVASAFVNRTWAHFFGAGFTRPIDDLGPHNPPSQPELFALLQDEFLRSGYDVKQLIRWITGSEAYQLTSRTHAGNLRDDLSVAELPAFSRVYPQPMSPEQLFDSLVTATQAPQGQSGDWTAAEARRQQWLDEFIVTLENDENEEEETLTGTYAQALAVMNGDLVQEALDLDPGTFLGDLVRARLPEQEKIRRLCLAALSRPPTSKELPAMQRVLHDASLPRKPNTTKSAPSPGGYQDLFWALLNSNEFAIVH</sequence>
<accession>A0A7C2NZL2</accession>
<keyword evidence="2" id="KW-0812">Transmembrane</keyword>
<dbReference type="Pfam" id="PF07587">
    <property type="entry name" value="PSD1"/>
    <property type="match status" value="1"/>
</dbReference>
<organism evidence="5">
    <name type="scientific">Schlesneria paludicola</name>
    <dbReference type="NCBI Taxonomy" id="360056"/>
    <lineage>
        <taxon>Bacteria</taxon>
        <taxon>Pseudomonadati</taxon>
        <taxon>Planctomycetota</taxon>
        <taxon>Planctomycetia</taxon>
        <taxon>Planctomycetales</taxon>
        <taxon>Planctomycetaceae</taxon>
        <taxon>Schlesneria</taxon>
    </lineage>
</organism>
<feature type="domain" description="DUF1549" evidence="3">
    <location>
        <begin position="194"/>
        <end position="376"/>
    </location>
</feature>
<feature type="compositionally biased region" description="Pro residues" evidence="1">
    <location>
        <begin position="128"/>
        <end position="138"/>
    </location>
</feature>
<evidence type="ECO:0000259" key="4">
    <source>
        <dbReference type="Pfam" id="PF07587"/>
    </source>
</evidence>
<name>A0A7C2NZL2_9PLAN</name>
<dbReference type="Pfam" id="PF07583">
    <property type="entry name" value="PSCyt2"/>
    <property type="match status" value="1"/>
</dbReference>
<dbReference type="InterPro" id="IPR022655">
    <property type="entry name" value="DUF1553"/>
</dbReference>
<dbReference type="EMBL" id="DSOK01000119">
    <property type="protein sequence ID" value="HEN14572.1"/>
    <property type="molecule type" value="Genomic_DNA"/>
</dbReference>
<evidence type="ECO:0000256" key="1">
    <source>
        <dbReference type="SAM" id="MobiDB-lite"/>
    </source>
</evidence>
<proteinExistence type="predicted"/>
<dbReference type="AlphaFoldDB" id="A0A7C2NZL2"/>
<keyword evidence="2" id="KW-1133">Transmembrane helix</keyword>
<comment type="caution">
    <text evidence="5">The sequence shown here is derived from an EMBL/GenBank/DDBJ whole genome shotgun (WGS) entry which is preliminary data.</text>
</comment>
<evidence type="ECO:0000259" key="3">
    <source>
        <dbReference type="Pfam" id="PF07583"/>
    </source>
</evidence>
<dbReference type="PANTHER" id="PTHR35889:SF3">
    <property type="entry name" value="F-BOX DOMAIN-CONTAINING PROTEIN"/>
    <property type="match status" value="1"/>
</dbReference>
<dbReference type="InterPro" id="IPR011444">
    <property type="entry name" value="DUF1549"/>
</dbReference>
<gene>
    <name evidence="5" type="ORF">ENQ76_03780</name>
</gene>